<evidence type="ECO:0000313" key="5">
    <source>
        <dbReference type="EMBL" id="KAJ2802968.1"/>
    </source>
</evidence>
<name>A0A9W8HYT2_9FUNG</name>
<comment type="caution">
    <text evidence="5">The sequence shown here is derived from an EMBL/GenBank/DDBJ whole genome shotgun (WGS) entry which is preliminary data.</text>
</comment>
<evidence type="ECO:0000256" key="1">
    <source>
        <dbReference type="ARBA" id="ARBA00004496"/>
    </source>
</evidence>
<keyword evidence="3" id="KW-0175">Coiled coil</keyword>
<dbReference type="PANTHER" id="PTHR15346">
    <property type="entry name" value="DYNACTIN SUBUNIT"/>
    <property type="match status" value="1"/>
</dbReference>
<dbReference type="Proteomes" id="UP001140094">
    <property type="component" value="Unassembled WGS sequence"/>
</dbReference>
<evidence type="ECO:0000313" key="6">
    <source>
        <dbReference type="Proteomes" id="UP001140094"/>
    </source>
</evidence>
<dbReference type="Pfam" id="PF04912">
    <property type="entry name" value="Dynamitin"/>
    <property type="match status" value="1"/>
</dbReference>
<dbReference type="AlphaFoldDB" id="A0A9W8HYT2"/>
<dbReference type="GO" id="GO:0005869">
    <property type="term" value="C:dynactin complex"/>
    <property type="evidence" value="ECO:0007669"/>
    <property type="project" value="InterPro"/>
</dbReference>
<keyword evidence="6" id="KW-1185">Reference proteome</keyword>
<accession>A0A9W8HYT2</accession>
<evidence type="ECO:0000256" key="2">
    <source>
        <dbReference type="ARBA" id="ARBA00022490"/>
    </source>
</evidence>
<dbReference type="InterPro" id="IPR028133">
    <property type="entry name" value="Dynamitin"/>
</dbReference>
<feature type="coiled-coil region" evidence="3">
    <location>
        <begin position="101"/>
        <end position="128"/>
    </location>
</feature>
<feature type="compositionally biased region" description="Acidic residues" evidence="4">
    <location>
        <begin position="27"/>
        <end position="40"/>
    </location>
</feature>
<feature type="coiled-coil region" evidence="3">
    <location>
        <begin position="244"/>
        <end position="271"/>
    </location>
</feature>
<organism evidence="5 6">
    <name type="scientific">Coemansia guatemalensis</name>
    <dbReference type="NCBI Taxonomy" id="2761395"/>
    <lineage>
        <taxon>Eukaryota</taxon>
        <taxon>Fungi</taxon>
        <taxon>Fungi incertae sedis</taxon>
        <taxon>Zoopagomycota</taxon>
        <taxon>Kickxellomycotina</taxon>
        <taxon>Kickxellomycetes</taxon>
        <taxon>Kickxellales</taxon>
        <taxon>Kickxellaceae</taxon>
        <taxon>Coemansia</taxon>
    </lineage>
</organism>
<protein>
    <submittedName>
        <fullName evidence="5">Uncharacterized protein</fullName>
    </submittedName>
</protein>
<dbReference type="GO" id="GO:0007017">
    <property type="term" value="P:microtubule-based process"/>
    <property type="evidence" value="ECO:0007669"/>
    <property type="project" value="InterPro"/>
</dbReference>
<evidence type="ECO:0000256" key="4">
    <source>
        <dbReference type="SAM" id="MobiDB-lite"/>
    </source>
</evidence>
<gene>
    <name evidence="5" type="ORF">H4R20_003077</name>
</gene>
<feature type="region of interest" description="Disordered" evidence="4">
    <location>
        <begin position="167"/>
        <end position="192"/>
    </location>
</feature>
<proteinExistence type="predicted"/>
<feature type="region of interest" description="Disordered" evidence="4">
    <location>
        <begin position="1"/>
        <end position="40"/>
    </location>
</feature>
<dbReference type="GO" id="GO:0005737">
    <property type="term" value="C:cytoplasm"/>
    <property type="evidence" value="ECO:0007669"/>
    <property type="project" value="UniProtKB-SubCell"/>
</dbReference>
<reference evidence="5" key="1">
    <citation type="submission" date="2022-07" db="EMBL/GenBank/DDBJ databases">
        <title>Phylogenomic reconstructions and comparative analyses of Kickxellomycotina fungi.</title>
        <authorList>
            <person name="Reynolds N.K."/>
            <person name="Stajich J.E."/>
            <person name="Barry K."/>
            <person name="Grigoriev I.V."/>
            <person name="Crous P."/>
            <person name="Smith M.E."/>
        </authorList>
    </citation>
    <scope>NUCLEOTIDE SEQUENCE</scope>
    <source>
        <strain evidence="5">NRRL 1565</strain>
    </source>
</reference>
<evidence type="ECO:0000256" key="3">
    <source>
        <dbReference type="SAM" id="Coils"/>
    </source>
</evidence>
<sequence>MSASVGTKYANLPDIDTEQPDVYETPDVAEEAPSETEAEEEVYSADISTEAMGASAAAARFRASAGDVDGETALARYQRSLFRTLQLESLADGAATGPRLQETAAQRLQRLTHETQELRDQLAAADGTQHSVALMELAGNLRDELGRLAAQGEPQGALSALLRRVESAQATDPAAPKPVPQRTGQGGVKAGDSAQLEQRIVALERLVGASAGQPARDTATGHGLADAVARLRQQMDVLADPQRIDGIQRRAKQALVEMDRLEAARTQAARADTADPADTTRVDAAALRRIDEMYETVSAVDSLVELAPATAARLQSLATLHAEAAEAVSRIARVDAAQTNISEELATMRDVAAGLTASLRENSSTLSDNVRHLDARISALNDRIAALPQ</sequence>
<comment type="subcellular location">
    <subcellularLocation>
        <location evidence="1">Cytoplasm</location>
    </subcellularLocation>
</comment>
<dbReference type="OrthoDB" id="4977at2759"/>
<dbReference type="EMBL" id="JANBUO010000586">
    <property type="protein sequence ID" value="KAJ2802968.1"/>
    <property type="molecule type" value="Genomic_DNA"/>
</dbReference>
<keyword evidence="2" id="KW-0963">Cytoplasm</keyword>